<feature type="chain" id="PRO_5045703395" description="FecR family protein" evidence="2">
    <location>
        <begin position="24"/>
        <end position="743"/>
    </location>
</feature>
<feature type="compositionally biased region" description="Basic and acidic residues" evidence="1">
    <location>
        <begin position="491"/>
        <end position="554"/>
    </location>
</feature>
<reference evidence="3 4" key="1">
    <citation type="submission" date="2020-11" db="EMBL/GenBank/DDBJ databases">
        <authorList>
            <person name="Sun Q."/>
        </authorList>
    </citation>
    <scope>NUCLEOTIDE SEQUENCE [LARGE SCALE GENOMIC DNA]</scope>
    <source>
        <strain evidence="3 4">P8398</strain>
    </source>
</reference>
<proteinExistence type="predicted"/>
<protein>
    <recommendedName>
        <fullName evidence="5">FecR family protein</fullName>
    </recommendedName>
</protein>
<evidence type="ECO:0008006" key="5">
    <source>
        <dbReference type="Google" id="ProtNLM"/>
    </source>
</evidence>
<evidence type="ECO:0000313" key="3">
    <source>
        <dbReference type="EMBL" id="QPI51365.1"/>
    </source>
</evidence>
<feature type="compositionally biased region" description="Basic and acidic residues" evidence="1">
    <location>
        <begin position="585"/>
        <end position="685"/>
    </location>
</feature>
<evidence type="ECO:0000256" key="2">
    <source>
        <dbReference type="SAM" id="SignalP"/>
    </source>
</evidence>
<sequence>MTLPFRKTAMLLAFSAMSTLALADTPARVGRIALTQGPVNVSTDVGDEATAALVNWPVTSKSQINTGRDGRTEIRIGSTSVRLDSDSSLEVIELDDDSVRLRLHYGSASIRVRNAEVLRGLEVSTPQGQVHMRDVGRIRIDAERVRDTTNVSVFEGVAQVDGGGASLTLRAGKRADMHEDDVRTALAVRDGFDEWALQRDQRDQRTTSDRYVTSEMTGYEELDQYGVWRDDSEYGPLWTPRRVASDWVPYRDGRWTYLAPWGWTWVDNAPWGYAPSHYGRWVMVRQRWSWAPGRNIGRPVWAPALVGWVGGSNWNLSFNDHGVRRAAPAQGWYPLNPGENFVPGYHLQPEHLRYHNRYARPDYRPQRRDGLTVVNLNLFGGREQIVVPRAPRPVLTPQATQNAPFAAPPRPQGNWSNRFDRDGDGRPDRNGPGRVITVPPNGAQPVLPFSRRDGRPSDNERLVRTPPQVPRPLVTMPAPQVLTPGEPQRSLAEKERRQREAEIERRERDLANERRQHDMEADGRRLTEGQQRQREAEQTNRQREAEMERLRGAEGQRQQAIANERHQREADAQLQAQRDMSNRQQAERQQRDTNLRLQVERVQRDAEVERRLQAERQQRDGDNERRQQAERQQRDADNARRQQAERQQQDAENARRQQAERQQQVERQARDADNERRQQAERQQREAAAAAASRQTQQAQPPQAQQVQQQLQKQAEQAEKRERAKEDRQDRQDRRNNVQQEIR</sequence>
<feature type="compositionally biased region" description="Basic and acidic residues" evidence="1">
    <location>
        <begin position="418"/>
        <end position="431"/>
    </location>
</feature>
<feature type="region of interest" description="Disordered" evidence="1">
    <location>
        <begin position="395"/>
        <end position="743"/>
    </location>
</feature>
<keyword evidence="4" id="KW-1185">Reference proteome</keyword>
<dbReference type="EMBL" id="CP065053">
    <property type="protein sequence ID" value="QPI51365.1"/>
    <property type="molecule type" value="Genomic_DNA"/>
</dbReference>
<keyword evidence="2" id="KW-0732">Signal</keyword>
<dbReference type="PANTHER" id="PTHR38731">
    <property type="entry name" value="LIPL45-RELATED LIPOPROTEIN-RELATED"/>
    <property type="match status" value="1"/>
</dbReference>
<accession>A0AA49AA50</accession>
<organism evidence="3 4">
    <name type="scientific">Massilia antarctica</name>
    <dbReference type="NCBI Taxonomy" id="2765360"/>
    <lineage>
        <taxon>Bacteria</taxon>
        <taxon>Pseudomonadati</taxon>
        <taxon>Pseudomonadota</taxon>
        <taxon>Betaproteobacteria</taxon>
        <taxon>Burkholderiales</taxon>
        <taxon>Oxalobacteraceae</taxon>
        <taxon>Telluria group</taxon>
        <taxon>Massilia</taxon>
    </lineage>
</organism>
<feature type="compositionally biased region" description="Polar residues" evidence="1">
    <location>
        <begin position="574"/>
        <end position="584"/>
    </location>
</feature>
<evidence type="ECO:0000256" key="1">
    <source>
        <dbReference type="SAM" id="MobiDB-lite"/>
    </source>
</evidence>
<dbReference type="Proteomes" id="UP000662888">
    <property type="component" value="Chromosome"/>
</dbReference>
<dbReference type="InterPro" id="IPR046535">
    <property type="entry name" value="DUF6600"/>
</dbReference>
<gene>
    <name evidence="3" type="ORF">IV454_07550</name>
</gene>
<feature type="signal peptide" evidence="2">
    <location>
        <begin position="1"/>
        <end position="23"/>
    </location>
</feature>
<evidence type="ECO:0000313" key="4">
    <source>
        <dbReference type="Proteomes" id="UP000662888"/>
    </source>
</evidence>
<feature type="compositionally biased region" description="Basic and acidic residues" evidence="1">
    <location>
        <begin position="716"/>
        <end position="743"/>
    </location>
</feature>
<dbReference type="PANTHER" id="PTHR38731:SF3">
    <property type="entry name" value="BLL6125 PROTEIN"/>
    <property type="match status" value="1"/>
</dbReference>
<dbReference type="Pfam" id="PF20245">
    <property type="entry name" value="DUF6600"/>
    <property type="match status" value="1"/>
</dbReference>
<dbReference type="RefSeq" id="WP_206090968.1">
    <property type="nucleotide sequence ID" value="NZ_CP065053.1"/>
</dbReference>
<feature type="compositionally biased region" description="Basic and acidic residues" evidence="1">
    <location>
        <begin position="450"/>
        <end position="463"/>
    </location>
</feature>
<name>A0AA49AA50_9BURK</name>
<feature type="compositionally biased region" description="Low complexity" evidence="1">
    <location>
        <begin position="686"/>
        <end position="715"/>
    </location>
</feature>